<evidence type="ECO:0000256" key="2">
    <source>
        <dbReference type="ARBA" id="ARBA00008785"/>
    </source>
</evidence>
<feature type="binding site" evidence="8">
    <location>
        <position position="289"/>
    </location>
    <ligand>
        <name>a divalent metal cation</name>
        <dbReference type="ChEBI" id="CHEBI:60240"/>
    </ligand>
</feature>
<dbReference type="GO" id="GO:0004473">
    <property type="term" value="F:malate dehydrogenase (decarboxylating) (NADP+) activity"/>
    <property type="evidence" value="ECO:0007669"/>
    <property type="project" value="UniProtKB-EC"/>
</dbReference>
<evidence type="ECO:0000256" key="9">
    <source>
        <dbReference type="RuleBase" id="RU003427"/>
    </source>
</evidence>
<dbReference type="SUPFAM" id="SSF53223">
    <property type="entry name" value="Aminoacid dehydrogenase-like, N-terminal domain"/>
    <property type="match status" value="1"/>
</dbReference>
<dbReference type="Gene3D" id="3.40.50.720">
    <property type="entry name" value="NAD(P)-binding Rossmann-like Domain"/>
    <property type="match status" value="1"/>
</dbReference>
<dbReference type="EC" id="1.1.1.40" evidence="12"/>
<feature type="domain" description="Malic enzyme N-terminal" evidence="11">
    <location>
        <begin position="124"/>
        <end position="304"/>
    </location>
</feature>
<evidence type="ECO:0000259" key="11">
    <source>
        <dbReference type="SMART" id="SM01274"/>
    </source>
</evidence>
<dbReference type="GO" id="GO:0051287">
    <property type="term" value="F:NAD binding"/>
    <property type="evidence" value="ECO:0007669"/>
    <property type="project" value="InterPro"/>
</dbReference>
<comment type="cofactor">
    <cofactor evidence="1">
        <name>Mn(2+)</name>
        <dbReference type="ChEBI" id="CHEBI:29035"/>
    </cofactor>
</comment>
<evidence type="ECO:0000256" key="4">
    <source>
        <dbReference type="ARBA" id="ARBA00023002"/>
    </source>
</evidence>
<dbReference type="PANTHER" id="PTHR23406:SF34">
    <property type="entry name" value="NAD-DEPENDENT MALIC ENZYME, MITOCHONDRIAL"/>
    <property type="match status" value="1"/>
</dbReference>
<evidence type="ECO:0000256" key="5">
    <source>
        <dbReference type="ARBA" id="ARBA00023027"/>
    </source>
</evidence>
<evidence type="ECO:0000313" key="13">
    <source>
        <dbReference type="Proteomes" id="UP000002139"/>
    </source>
</evidence>
<dbReference type="NCBIfam" id="NF010052">
    <property type="entry name" value="PRK13529.1"/>
    <property type="match status" value="1"/>
</dbReference>
<sequence length="607" mass="66628">MRNTPFTDREQLEFARLQAQGTLAGARASVYDASMVRISKYFDVKRDAYGREYMEVYFDGIALLRLVMTNKGTAFTPEERVNLGLDGLLPPQVNTMDQQLARVYGGFRREPTPIAKYQYLRALQERNEILYYALLNRHLGEMLPIVYTPTVGEAVQQFNFLYQSARGVSFSPVNIDRAERVLASFPWEDVRMIVATDSSAILGIGDQGYGGLAIPIGKLALYTAGGGVSPFHTMPVVLDVGTDRADLIEDPFYLGVRQRRLRGDAYFDFFDRFVDAVKSSCPRAVIQWEDLSKEAAFSVLDRYRKVIPSFNDDIQGTGAVTLAGVVAACRLRGERLRDQAVVIHGAGAGGVGVAWAICQGMLREGLTEDEALARIFVLDSKGLLAKDRPMEEYKRKFAQDPAKIAAWKKAGAVPTLLETLENTRATVLLGLSGQPRSFSEPVIKAMAANTPRPVIFALSNPTSACEALPEEILALTEGRALVATGSPFPPVELDGKTLPIGQGNNAFIFPGLGFGSILSDAREITDGMVLAAAYALVDYTAEKHLDKGLIYPPVEELQEVSTRVAIAVIRAAFEDGVARSKKVDSGNVEAYVKARFWQPKYLPFVRG</sequence>
<dbReference type="AlphaFoldDB" id="A9G3I5"/>
<feature type="active site" description="Proton donor" evidence="6">
    <location>
        <position position="147"/>
    </location>
</feature>
<dbReference type="STRING" id="448385.sce5603"/>
<dbReference type="InterPro" id="IPR012301">
    <property type="entry name" value="Malic_N_dom"/>
</dbReference>
<dbReference type="PIRSF" id="PIRSF000106">
    <property type="entry name" value="ME"/>
    <property type="match status" value="1"/>
</dbReference>
<dbReference type="FunFam" id="3.40.50.720:FF:000182">
    <property type="entry name" value="NAD-dependent malic enzyme"/>
    <property type="match status" value="1"/>
</dbReference>
<dbReference type="PROSITE" id="PS00331">
    <property type="entry name" value="MALIC_ENZYMES"/>
    <property type="match status" value="1"/>
</dbReference>
<dbReference type="eggNOG" id="COG0281">
    <property type="taxonomic scope" value="Bacteria"/>
</dbReference>
<evidence type="ECO:0000256" key="8">
    <source>
        <dbReference type="PIRSR" id="PIRSR000106-3"/>
    </source>
</evidence>
<feature type="binding site" evidence="8">
    <location>
        <position position="290"/>
    </location>
    <ligand>
        <name>a divalent metal cation</name>
        <dbReference type="ChEBI" id="CHEBI:60240"/>
    </ligand>
</feature>
<name>A9G3I5_SORC5</name>
<evidence type="ECO:0000256" key="1">
    <source>
        <dbReference type="ARBA" id="ARBA00001936"/>
    </source>
</evidence>
<dbReference type="Pfam" id="PF00390">
    <property type="entry name" value="malic"/>
    <property type="match status" value="1"/>
</dbReference>
<evidence type="ECO:0000313" key="12">
    <source>
        <dbReference type="EMBL" id="CAN95766.1"/>
    </source>
</evidence>
<keyword evidence="5" id="KW-0520">NAD</keyword>
<keyword evidence="4 12" id="KW-0560">Oxidoreductase</keyword>
<comment type="similarity">
    <text evidence="2 9">Belongs to the malic enzymes family.</text>
</comment>
<comment type="cofactor">
    <cofactor evidence="8">
        <name>Mg(2+)</name>
        <dbReference type="ChEBI" id="CHEBI:18420"/>
    </cofactor>
    <cofactor evidence="8">
        <name>Mn(2+)</name>
        <dbReference type="ChEBI" id="CHEBI:29035"/>
    </cofactor>
    <text evidence="8">Divalent metal cations. Prefers magnesium or manganese.</text>
</comment>
<dbReference type="InterPro" id="IPR037062">
    <property type="entry name" value="Malic_N_dom_sf"/>
</dbReference>
<dbReference type="Pfam" id="PF03949">
    <property type="entry name" value="Malic_M"/>
    <property type="match status" value="1"/>
</dbReference>
<dbReference type="Proteomes" id="UP000002139">
    <property type="component" value="Chromosome"/>
</dbReference>
<feature type="active site" description="Proton acceptor" evidence="6">
    <location>
        <position position="218"/>
    </location>
</feature>
<evidence type="ECO:0000256" key="6">
    <source>
        <dbReference type="PIRSR" id="PIRSR000106-1"/>
    </source>
</evidence>
<dbReference type="InterPro" id="IPR046346">
    <property type="entry name" value="Aminoacid_DH-like_N_sf"/>
</dbReference>
<evidence type="ECO:0000256" key="7">
    <source>
        <dbReference type="PIRSR" id="PIRSR000106-2"/>
    </source>
</evidence>
<reference evidence="12 13" key="1">
    <citation type="journal article" date="2007" name="Nat. Biotechnol.">
        <title>Complete genome sequence of the myxobacterium Sorangium cellulosum.</title>
        <authorList>
            <person name="Schneiker S."/>
            <person name="Perlova O."/>
            <person name="Kaiser O."/>
            <person name="Gerth K."/>
            <person name="Alici A."/>
            <person name="Altmeyer M.O."/>
            <person name="Bartels D."/>
            <person name="Bekel T."/>
            <person name="Beyer S."/>
            <person name="Bode E."/>
            <person name="Bode H.B."/>
            <person name="Bolten C.J."/>
            <person name="Choudhuri J.V."/>
            <person name="Doss S."/>
            <person name="Elnakady Y.A."/>
            <person name="Frank B."/>
            <person name="Gaigalat L."/>
            <person name="Goesmann A."/>
            <person name="Groeger C."/>
            <person name="Gross F."/>
            <person name="Jelsbak L."/>
            <person name="Jelsbak L."/>
            <person name="Kalinowski J."/>
            <person name="Kegler C."/>
            <person name="Knauber T."/>
            <person name="Konietzny S."/>
            <person name="Kopp M."/>
            <person name="Krause L."/>
            <person name="Krug D."/>
            <person name="Linke B."/>
            <person name="Mahmud T."/>
            <person name="Martinez-Arias R."/>
            <person name="McHardy A.C."/>
            <person name="Merai M."/>
            <person name="Meyer F."/>
            <person name="Mormann S."/>
            <person name="Munoz-Dorado J."/>
            <person name="Perez J."/>
            <person name="Pradella S."/>
            <person name="Rachid S."/>
            <person name="Raddatz G."/>
            <person name="Rosenau F."/>
            <person name="Rueckert C."/>
            <person name="Sasse F."/>
            <person name="Scharfe M."/>
            <person name="Schuster S.C."/>
            <person name="Suen G."/>
            <person name="Treuner-Lange A."/>
            <person name="Velicer G.J."/>
            <person name="Vorholter F.-J."/>
            <person name="Weissman K.J."/>
            <person name="Welch R.D."/>
            <person name="Wenzel S.C."/>
            <person name="Whitworth D.E."/>
            <person name="Wilhelm S."/>
            <person name="Wittmann C."/>
            <person name="Bloecker H."/>
            <person name="Puehler A."/>
            <person name="Mueller R."/>
        </authorList>
    </citation>
    <scope>NUCLEOTIDE SEQUENCE [LARGE SCALE GENOMIC DNA]</scope>
    <source>
        <strain evidence="13">So ce56</strain>
    </source>
</reference>
<feature type="domain" description="Malic enzyme NAD-binding" evidence="10">
    <location>
        <begin position="314"/>
        <end position="573"/>
    </location>
</feature>
<dbReference type="HOGENOM" id="CLU_011405_5_2_7"/>
<dbReference type="InterPro" id="IPR001891">
    <property type="entry name" value="Malic_OxRdtase"/>
</dbReference>
<feature type="binding site" evidence="7">
    <location>
        <position position="504"/>
    </location>
    <ligand>
        <name>(S)-malate</name>
        <dbReference type="ChEBI" id="CHEBI:15589"/>
    </ligand>
</feature>
<evidence type="ECO:0000259" key="10">
    <source>
        <dbReference type="SMART" id="SM00919"/>
    </source>
</evidence>
<feature type="binding site" evidence="7">
    <location>
        <position position="460"/>
    </location>
    <ligand>
        <name>(S)-malate</name>
        <dbReference type="ChEBI" id="CHEBI:15589"/>
    </ligand>
</feature>
<organism evidence="12 13">
    <name type="scientific">Sorangium cellulosum (strain So ce56)</name>
    <name type="common">Polyangium cellulosum (strain So ce56)</name>
    <dbReference type="NCBI Taxonomy" id="448385"/>
    <lineage>
        <taxon>Bacteria</taxon>
        <taxon>Pseudomonadati</taxon>
        <taxon>Myxococcota</taxon>
        <taxon>Polyangia</taxon>
        <taxon>Polyangiales</taxon>
        <taxon>Polyangiaceae</taxon>
        <taxon>Sorangium</taxon>
    </lineage>
</organism>
<dbReference type="KEGG" id="scl:sce5603"/>
<dbReference type="BioCyc" id="SCEL448385:SCE_RS28810-MONOMER"/>
<dbReference type="InterPro" id="IPR012302">
    <property type="entry name" value="Malic_NAD-bd"/>
</dbReference>
<keyword evidence="3 8" id="KW-0479">Metal-binding</keyword>
<dbReference type="SMART" id="SM00919">
    <property type="entry name" value="Malic_M"/>
    <property type="match status" value="1"/>
</dbReference>
<protein>
    <submittedName>
        <fullName evidence="12">Malate dehydrogenase (Oxaloacetate-decarboxylating) (NADP(+))</fullName>
        <ecNumber evidence="12">1.1.1.40</ecNumber>
    </submittedName>
</protein>
<dbReference type="SUPFAM" id="SSF51735">
    <property type="entry name" value="NAD(P)-binding Rossmann-fold domains"/>
    <property type="match status" value="1"/>
</dbReference>
<keyword evidence="13" id="KW-1185">Reference proteome</keyword>
<dbReference type="SMART" id="SM01274">
    <property type="entry name" value="malic"/>
    <property type="match status" value="1"/>
</dbReference>
<proteinExistence type="inferred from homology"/>
<feature type="binding site" evidence="8">
    <location>
        <position position="313"/>
    </location>
    <ligand>
        <name>a divalent metal cation</name>
        <dbReference type="ChEBI" id="CHEBI:60240"/>
    </ligand>
</feature>
<evidence type="ECO:0000256" key="3">
    <source>
        <dbReference type="ARBA" id="ARBA00022723"/>
    </source>
</evidence>
<dbReference type="EMBL" id="AM746676">
    <property type="protein sequence ID" value="CAN95766.1"/>
    <property type="molecule type" value="Genomic_DNA"/>
</dbReference>
<gene>
    <name evidence="12" type="primary">maeB1</name>
    <name evidence="12" type="ordered locus">sce5603</name>
</gene>
<dbReference type="Gene3D" id="3.40.50.10380">
    <property type="entry name" value="Malic enzyme, N-terminal domain"/>
    <property type="match status" value="1"/>
</dbReference>
<dbReference type="GO" id="GO:0046872">
    <property type="term" value="F:metal ion binding"/>
    <property type="evidence" value="ECO:0007669"/>
    <property type="project" value="UniProtKB-KW"/>
</dbReference>
<dbReference type="PRINTS" id="PR00072">
    <property type="entry name" value="MALOXRDTASE"/>
</dbReference>
<dbReference type="InterPro" id="IPR036291">
    <property type="entry name" value="NAD(P)-bd_dom_sf"/>
</dbReference>
<dbReference type="GO" id="GO:0006108">
    <property type="term" value="P:malate metabolic process"/>
    <property type="evidence" value="ECO:0007669"/>
    <property type="project" value="TreeGrafter"/>
</dbReference>
<accession>A9G3I5</accession>
<dbReference type="PANTHER" id="PTHR23406">
    <property type="entry name" value="MALIC ENZYME-RELATED"/>
    <property type="match status" value="1"/>
</dbReference>
<dbReference type="InterPro" id="IPR015884">
    <property type="entry name" value="Malic_enzyme_CS"/>
</dbReference>